<evidence type="ECO:0000313" key="2">
    <source>
        <dbReference type="EMBL" id="TDL25249.1"/>
    </source>
</evidence>
<dbReference type="Proteomes" id="UP000294933">
    <property type="component" value="Unassembled WGS sequence"/>
</dbReference>
<feature type="compositionally biased region" description="Basic and acidic residues" evidence="1">
    <location>
        <begin position="141"/>
        <end position="150"/>
    </location>
</feature>
<evidence type="ECO:0000256" key="1">
    <source>
        <dbReference type="SAM" id="MobiDB-lite"/>
    </source>
</evidence>
<gene>
    <name evidence="2" type="ORF">BD410DRAFT_801307</name>
</gene>
<name>A0A4Y7QEF8_9AGAM</name>
<keyword evidence="3" id="KW-1185">Reference proteome</keyword>
<feature type="compositionally biased region" description="Acidic residues" evidence="1">
    <location>
        <begin position="120"/>
        <end position="131"/>
    </location>
</feature>
<dbReference type="AlphaFoldDB" id="A0A4Y7QEF8"/>
<organism evidence="2 3">
    <name type="scientific">Rickenella mellea</name>
    <dbReference type="NCBI Taxonomy" id="50990"/>
    <lineage>
        <taxon>Eukaryota</taxon>
        <taxon>Fungi</taxon>
        <taxon>Dikarya</taxon>
        <taxon>Basidiomycota</taxon>
        <taxon>Agaricomycotina</taxon>
        <taxon>Agaricomycetes</taxon>
        <taxon>Hymenochaetales</taxon>
        <taxon>Rickenellaceae</taxon>
        <taxon>Rickenella</taxon>
    </lineage>
</organism>
<reference evidence="2 3" key="1">
    <citation type="submission" date="2018-06" db="EMBL/GenBank/DDBJ databases">
        <title>A transcriptomic atlas of mushroom development highlights an independent origin of complex multicellularity.</title>
        <authorList>
            <consortium name="DOE Joint Genome Institute"/>
            <person name="Krizsan K."/>
            <person name="Almasi E."/>
            <person name="Merenyi Z."/>
            <person name="Sahu N."/>
            <person name="Viragh M."/>
            <person name="Koszo T."/>
            <person name="Mondo S."/>
            <person name="Kiss B."/>
            <person name="Balint B."/>
            <person name="Kues U."/>
            <person name="Barry K."/>
            <person name="Hegedus J.C."/>
            <person name="Henrissat B."/>
            <person name="Johnson J."/>
            <person name="Lipzen A."/>
            <person name="Ohm R."/>
            <person name="Nagy I."/>
            <person name="Pangilinan J."/>
            <person name="Yan J."/>
            <person name="Xiong Y."/>
            <person name="Grigoriev I.V."/>
            <person name="Hibbett D.S."/>
            <person name="Nagy L.G."/>
        </authorList>
    </citation>
    <scope>NUCLEOTIDE SEQUENCE [LARGE SCALE GENOMIC DNA]</scope>
    <source>
        <strain evidence="2 3">SZMC22713</strain>
    </source>
</reference>
<sequence length="169" mass="19814">MPSLRQIDFTNRYNDGLQQHLNFIADSKDSHFPALKVVRILDNSWFFAHYSFRWDVLNILCDWTKVARRLGIELQINQGETLEMHLRDRMLEFTGDGLVECDYETDSEDERDDTYVPSTSEDDDSGSDSDDSLSCVSENLEDSHSEPEMDHDTVLRIWDRMREVRQIAM</sequence>
<dbReference type="VEuPathDB" id="FungiDB:BD410DRAFT_801307"/>
<dbReference type="EMBL" id="ML170164">
    <property type="protein sequence ID" value="TDL25249.1"/>
    <property type="molecule type" value="Genomic_DNA"/>
</dbReference>
<protein>
    <submittedName>
        <fullName evidence="2">Uncharacterized protein</fullName>
    </submittedName>
</protein>
<accession>A0A4Y7QEF8</accession>
<feature type="compositionally biased region" description="Acidic residues" evidence="1">
    <location>
        <begin position="102"/>
        <end position="112"/>
    </location>
</feature>
<feature type="region of interest" description="Disordered" evidence="1">
    <location>
        <begin position="102"/>
        <end position="150"/>
    </location>
</feature>
<proteinExistence type="predicted"/>
<evidence type="ECO:0000313" key="3">
    <source>
        <dbReference type="Proteomes" id="UP000294933"/>
    </source>
</evidence>